<dbReference type="AlphaFoldDB" id="A0A8I2Z177"/>
<accession>A0A8I2Z177</accession>
<keyword evidence="5" id="KW-1185">Reference proteome</keyword>
<dbReference type="EMBL" id="JAGFBS010000001">
    <property type="protein sequence ID" value="KAG6381597.1"/>
    <property type="molecule type" value="Genomic_DNA"/>
</dbReference>
<feature type="compositionally biased region" description="Basic and acidic residues" evidence="2">
    <location>
        <begin position="279"/>
        <end position="289"/>
    </location>
</feature>
<dbReference type="OrthoDB" id="240546at2759"/>
<feature type="compositionally biased region" description="Polar residues" evidence="2">
    <location>
        <begin position="404"/>
        <end position="423"/>
    </location>
</feature>
<sequence length="606" mass="67048">MSKIPPSLVYLTIYNPTLRPNISTDDDEDAEEQAQILFYVSRDRAVSRDKMLRQVGLAKALVNFAELFHSTDPCQNVHSQSRRMVMVSPEPNFWMHVAIELAKTPRAPAVKPKTRDKGKGKAKEEESSQLPQLEYHDGTLHDTALRAHLLRGYEQFKLTHGSFSSILSTLGQQALELQLERFFTVWAWTWDLGKDLSLSIDLGLPLHPSYPLILPTIDNFSSKIPEGVAALVVTQSHVAPSSRYRSSQYPVALTRHLMNRLAPAPGPATLPTQLELPDDVSRTDQDDRLTVPNTNTPPSGGFLGVGINMSMDVKKWTWPSFGKAPITKEMAANANNDVSCHVSGGAEAQVDQGALEDAISSDNSFGLPTEKPTALDGHEKHPVKLESDVSEVDTPRPSRAPSPTADSSVVSLNGTRPGVDTSTDVYSEKPRFTWIDVFLAPSLEPLATSQRRIYLFKRGSWAVALFGVDSDDVNTWAELTLHLLEDVERIVSEDTRRNKAASLPSATKILQPNDSHILKTGDYVNAGGETALDSDYLFEAKRILDREPAVIEVFCRGLHPQHWHVASRITDPVEDAKGEAYLEVSRKEATLSDVDNILRGLYKTHV</sequence>
<gene>
    <name evidence="4" type="ORF">JVT61DRAFT_194</name>
</gene>
<dbReference type="PANTHER" id="PTHR13056">
    <property type="entry name" value="VACUOLAR FUSION PROTEIN CCZ1 HOMOLOG-RELATED"/>
    <property type="match status" value="1"/>
</dbReference>
<evidence type="ECO:0000256" key="1">
    <source>
        <dbReference type="ARBA" id="ARBA00005352"/>
    </source>
</evidence>
<dbReference type="InterPro" id="IPR013176">
    <property type="entry name" value="Ccz1"/>
</dbReference>
<feature type="compositionally biased region" description="Basic and acidic residues" evidence="2">
    <location>
        <begin position="376"/>
        <end position="387"/>
    </location>
</feature>
<dbReference type="PANTHER" id="PTHR13056:SF0">
    <property type="entry name" value="VACUOLAR FUSION PROTEIN CCZ1 HOMOLOG-RELATED"/>
    <property type="match status" value="1"/>
</dbReference>
<feature type="region of interest" description="Disordered" evidence="2">
    <location>
        <begin position="359"/>
        <end position="423"/>
    </location>
</feature>
<protein>
    <recommendedName>
        <fullName evidence="3">CCZ1/INTU/HSP4 first Longin domain-containing protein</fullName>
    </recommendedName>
</protein>
<organism evidence="4 5">
    <name type="scientific">Boletus reticuloceps</name>
    <dbReference type="NCBI Taxonomy" id="495285"/>
    <lineage>
        <taxon>Eukaryota</taxon>
        <taxon>Fungi</taxon>
        <taxon>Dikarya</taxon>
        <taxon>Basidiomycota</taxon>
        <taxon>Agaricomycotina</taxon>
        <taxon>Agaricomycetes</taxon>
        <taxon>Agaricomycetidae</taxon>
        <taxon>Boletales</taxon>
        <taxon>Boletineae</taxon>
        <taxon>Boletaceae</taxon>
        <taxon>Boletoideae</taxon>
        <taxon>Boletus</taxon>
    </lineage>
</organism>
<evidence type="ECO:0000313" key="4">
    <source>
        <dbReference type="EMBL" id="KAG6381597.1"/>
    </source>
</evidence>
<evidence type="ECO:0000259" key="3">
    <source>
        <dbReference type="Pfam" id="PF19031"/>
    </source>
</evidence>
<evidence type="ECO:0000313" key="5">
    <source>
        <dbReference type="Proteomes" id="UP000683000"/>
    </source>
</evidence>
<proteinExistence type="inferred from homology"/>
<dbReference type="GO" id="GO:0035658">
    <property type="term" value="C:Mon1-Ccz1 complex"/>
    <property type="evidence" value="ECO:0007669"/>
    <property type="project" value="InterPro"/>
</dbReference>
<evidence type="ECO:0000256" key="2">
    <source>
        <dbReference type="SAM" id="MobiDB-lite"/>
    </source>
</evidence>
<reference evidence="4" key="1">
    <citation type="submission" date="2021-03" db="EMBL/GenBank/DDBJ databases">
        <title>Evolutionary innovations through gain and loss of genes in the ectomycorrhizal Boletales.</title>
        <authorList>
            <person name="Wu G."/>
            <person name="Miyauchi S."/>
            <person name="Morin E."/>
            <person name="Yang Z.-L."/>
            <person name="Xu J."/>
            <person name="Martin F.M."/>
        </authorList>
    </citation>
    <scope>NUCLEOTIDE SEQUENCE</scope>
    <source>
        <strain evidence="4">BR01</strain>
    </source>
</reference>
<feature type="region of interest" description="Disordered" evidence="2">
    <location>
        <begin position="106"/>
        <end position="131"/>
    </location>
</feature>
<name>A0A8I2Z177_9AGAM</name>
<comment type="similarity">
    <text evidence="1">Belongs to the CCZ1 family.</text>
</comment>
<feature type="region of interest" description="Disordered" evidence="2">
    <location>
        <begin position="264"/>
        <end position="302"/>
    </location>
</feature>
<comment type="caution">
    <text evidence="4">The sequence shown here is derived from an EMBL/GenBank/DDBJ whole genome shotgun (WGS) entry which is preliminary data.</text>
</comment>
<dbReference type="Pfam" id="PF19031">
    <property type="entry name" value="Intu_longin_1"/>
    <property type="match status" value="1"/>
</dbReference>
<dbReference type="Proteomes" id="UP000683000">
    <property type="component" value="Unassembled WGS sequence"/>
</dbReference>
<feature type="domain" description="CCZ1/INTU/HSP4 first Longin" evidence="3">
    <location>
        <begin position="25"/>
        <end position="161"/>
    </location>
</feature>
<dbReference type="InterPro" id="IPR043987">
    <property type="entry name" value="CCZ1/INTU/HSP4_longin_1"/>
</dbReference>
<feature type="compositionally biased region" description="Basic and acidic residues" evidence="2">
    <location>
        <begin position="113"/>
        <end position="126"/>
    </location>
</feature>
<dbReference type="GO" id="GO:0016192">
    <property type="term" value="P:vesicle-mediated transport"/>
    <property type="evidence" value="ECO:0007669"/>
    <property type="project" value="InterPro"/>
</dbReference>